<dbReference type="AlphaFoldDB" id="A0A7S0EW88"/>
<evidence type="ECO:0000313" key="2">
    <source>
        <dbReference type="EMBL" id="CAD8494988.1"/>
    </source>
</evidence>
<proteinExistence type="predicted"/>
<sequence>MMELKMKIGDNLTPYLVVLVQESERFNGLLSEIRQSLKELRLGLDGALNISEKMETMMNLMVIQKIPPSWEGMAWRTLKSLDVWFADVNARVAQLQAWGTSLVMPASLWLSGCFNPMAFITAVMQTTARRRGWPLDDVVTFTDPTKLDWDEAEAQPEEGAYVHGMYMEGARWDREEGEIRDSHLRDLTPQLPVVHLLAIPRTEVKAEGYHDTPCYYVSQRGGGNPPGSFVFFAVLKTSEPTVKGLYGIYSYKWVLAGVGLLMQTE</sequence>
<dbReference type="GO" id="GO:0045505">
    <property type="term" value="F:dynein intermediate chain binding"/>
    <property type="evidence" value="ECO:0007669"/>
    <property type="project" value="InterPro"/>
</dbReference>
<dbReference type="Gene3D" id="1.20.1270.280">
    <property type="match status" value="1"/>
</dbReference>
<dbReference type="EMBL" id="HBEO01024370">
    <property type="protein sequence ID" value="CAD8494988.1"/>
    <property type="molecule type" value="Transcribed_RNA"/>
</dbReference>
<dbReference type="InterPro" id="IPR043160">
    <property type="entry name" value="Dynein_C_barrel"/>
</dbReference>
<dbReference type="PANTHER" id="PTHR22878:SF69">
    <property type="entry name" value="DYNEIN HEAVY CHAIN"/>
    <property type="match status" value="1"/>
</dbReference>
<evidence type="ECO:0000259" key="1">
    <source>
        <dbReference type="Pfam" id="PF18199"/>
    </source>
</evidence>
<gene>
    <name evidence="2" type="ORF">HPHI1048_LOCUS16403</name>
</gene>
<dbReference type="GO" id="GO:0051959">
    <property type="term" value="F:dynein light intermediate chain binding"/>
    <property type="evidence" value="ECO:0007669"/>
    <property type="project" value="InterPro"/>
</dbReference>
<reference evidence="2" key="1">
    <citation type="submission" date="2021-01" db="EMBL/GenBank/DDBJ databases">
        <authorList>
            <person name="Corre E."/>
            <person name="Pelletier E."/>
            <person name="Niang G."/>
            <person name="Scheremetjew M."/>
            <person name="Finn R."/>
            <person name="Kale V."/>
            <person name="Holt S."/>
            <person name="Cochrane G."/>
            <person name="Meng A."/>
            <person name="Brown T."/>
            <person name="Cohen L."/>
        </authorList>
    </citation>
    <scope>NUCLEOTIDE SEQUENCE</scope>
    <source>
        <strain evidence="2">CCMP325</strain>
    </source>
</reference>
<feature type="domain" description="Dynein heavy chain C-terminal" evidence="1">
    <location>
        <begin position="10"/>
        <end position="262"/>
    </location>
</feature>
<dbReference type="Gene3D" id="3.10.490.20">
    <property type="match status" value="1"/>
</dbReference>
<dbReference type="GO" id="GO:0007018">
    <property type="term" value="P:microtubule-based movement"/>
    <property type="evidence" value="ECO:0007669"/>
    <property type="project" value="InterPro"/>
</dbReference>
<dbReference type="Pfam" id="PF18199">
    <property type="entry name" value="Dynein_C"/>
    <property type="match status" value="1"/>
</dbReference>
<dbReference type="PANTHER" id="PTHR22878">
    <property type="entry name" value="DYNEIN HEAVY CHAIN 6, AXONEMAL-LIKE-RELATED"/>
    <property type="match status" value="1"/>
</dbReference>
<dbReference type="InterPro" id="IPR026983">
    <property type="entry name" value="DHC"/>
</dbReference>
<dbReference type="InterPro" id="IPR041228">
    <property type="entry name" value="Dynein_C"/>
</dbReference>
<organism evidence="2">
    <name type="scientific">Hanusia phi</name>
    <dbReference type="NCBI Taxonomy" id="3032"/>
    <lineage>
        <taxon>Eukaryota</taxon>
        <taxon>Cryptophyceae</taxon>
        <taxon>Pyrenomonadales</taxon>
        <taxon>Geminigeraceae</taxon>
        <taxon>Hanusia</taxon>
    </lineage>
</organism>
<dbReference type="FunFam" id="3.10.490.20:FF:000009">
    <property type="entry name" value="Dynein heavy chain 4"/>
    <property type="match status" value="1"/>
</dbReference>
<accession>A0A7S0EW88</accession>
<dbReference type="GO" id="GO:0030286">
    <property type="term" value="C:dynein complex"/>
    <property type="evidence" value="ECO:0007669"/>
    <property type="project" value="InterPro"/>
</dbReference>
<name>A0A7S0EW88_9CRYP</name>
<protein>
    <recommendedName>
        <fullName evidence="1">Dynein heavy chain C-terminal domain-containing protein</fullName>
    </recommendedName>
</protein>